<feature type="transmembrane region" description="Helical" evidence="1">
    <location>
        <begin position="631"/>
        <end position="651"/>
    </location>
</feature>
<dbReference type="OrthoDB" id="3196853at2"/>
<evidence type="ECO:0000259" key="2">
    <source>
        <dbReference type="Pfam" id="PF20155"/>
    </source>
</evidence>
<feature type="transmembrane region" description="Helical" evidence="1">
    <location>
        <begin position="587"/>
        <end position="610"/>
    </location>
</feature>
<organism evidence="3 4">
    <name type="scientific">Olsenella profusa F0195</name>
    <dbReference type="NCBI Taxonomy" id="1125712"/>
    <lineage>
        <taxon>Bacteria</taxon>
        <taxon>Bacillati</taxon>
        <taxon>Actinomycetota</taxon>
        <taxon>Coriobacteriia</taxon>
        <taxon>Coriobacteriales</taxon>
        <taxon>Atopobiaceae</taxon>
        <taxon>Olsenella</taxon>
    </lineage>
</organism>
<dbReference type="RefSeq" id="WP_021725443.1">
    <property type="nucleotide sequence ID" value="NZ_AWEZ01000020.1"/>
</dbReference>
<dbReference type="eggNOG" id="COG5412">
    <property type="taxonomic scope" value="Bacteria"/>
</dbReference>
<sequence length="821" mass="82582">MADYTLSARITADSSGFTDGVGKASGALDAFKQKCRQATSSATSDVNGMSSETGSAWDRLRAKASSTWDGVRSSIKDKVSSSLTAVRENAGQLVGALGSVGKAGVAAVAGIAVQGGFDRALAIDNAEKKLAGFGHDAADIASIMDSATTAVRGTAYGLGDAATAAATLSAAGIRSGQDMTNSLQAVANVAAASGRSFNDIGTIFSSVAARGKLMGDDMLQLTSSGVPVLQLLADHLHMTTAEVSDMVSKGQIDFQTFSDAMREGLGDSAKASGDTFQGAAANVRAALSRMVEPLATPVIQGAVDLFKRLSAAIDEVPGKIGPIMPALAPVIAGFAAFASGGLAPVISGIPGLSAVLAPLTSLLGAMSGPVGVAVAAFLGIVAVCPPLQDALGNLFGSIGQLAQAFVSFAAPLVDAVMPVISQFVQWVGQGLADAINIGAQAIQGFAGYLQGIADGGTNALTMLQPVADWFMGTLVPALQGIGDYIAQTFGPAWDILVQGFQDFAANVGPLLTPALQAAQTAFQQIGDAIGTYLVPMFQTLQPVFEAVAMVLASVVGPALTMVAGIVSSVFTAAFTVAGAVISGAMQVIAGIVQAVVGTIEAIVGVFVGVFTGDWSMAANGAKSVMSGLANILGGIMNAMAGTIGGILRGIAGVFTSVFNGISSTVSGVFSAIASTISSRIGDAKNVVSNGLSAISGFFKGLHLELPHIKLPHFSISGSFSLDPPSIPTIGVSWYARGGILTRPTIFGASGGSVLGGGEAGPEAVLPVERLVGFMSDALSDFFRGSDASGGTTVDQHVVIVRDDEDLYSAAAILNRSALAEL</sequence>
<dbReference type="InterPro" id="IPR013491">
    <property type="entry name" value="Tape_meas_N"/>
</dbReference>
<name>U2TTZ8_9ACTN</name>
<protein>
    <submittedName>
        <fullName evidence="3">Tape measure domain protein</fullName>
    </submittedName>
</protein>
<reference evidence="3 4" key="1">
    <citation type="submission" date="2013-08" db="EMBL/GenBank/DDBJ databases">
        <authorList>
            <person name="Durkin A.S."/>
            <person name="Haft D.R."/>
            <person name="McCorrison J."/>
            <person name="Torralba M."/>
            <person name="Gillis M."/>
            <person name="Haft D.H."/>
            <person name="Methe B."/>
            <person name="Sutton G."/>
            <person name="Nelson K.E."/>
        </authorList>
    </citation>
    <scope>NUCLEOTIDE SEQUENCE [LARGE SCALE GENOMIC DNA]</scope>
    <source>
        <strain evidence="3 4">F0195</strain>
    </source>
</reference>
<feature type="transmembrane region" description="Helical" evidence="1">
    <location>
        <begin position="657"/>
        <end position="676"/>
    </location>
</feature>
<dbReference type="EMBL" id="AWEZ01000020">
    <property type="protein sequence ID" value="ERL09815.1"/>
    <property type="molecule type" value="Genomic_DNA"/>
</dbReference>
<dbReference type="Proteomes" id="UP000016638">
    <property type="component" value="Unassembled WGS sequence"/>
</dbReference>
<accession>U2TTZ8</accession>
<feature type="domain" description="Tape measure protein N-terminal" evidence="2">
    <location>
        <begin position="116"/>
        <end position="292"/>
    </location>
</feature>
<feature type="transmembrane region" description="Helical" evidence="1">
    <location>
        <begin position="326"/>
        <end position="349"/>
    </location>
</feature>
<gene>
    <name evidence="3" type="ORF">HMPREF1316_1509</name>
</gene>
<dbReference type="NCBIfam" id="TIGR02675">
    <property type="entry name" value="tape_meas_nterm"/>
    <property type="match status" value="1"/>
</dbReference>
<comment type="caution">
    <text evidence="3">The sequence shown here is derived from an EMBL/GenBank/DDBJ whole genome shotgun (WGS) entry which is preliminary data.</text>
</comment>
<evidence type="ECO:0000256" key="1">
    <source>
        <dbReference type="SAM" id="Phobius"/>
    </source>
</evidence>
<keyword evidence="1" id="KW-0472">Membrane</keyword>
<evidence type="ECO:0000313" key="3">
    <source>
        <dbReference type="EMBL" id="ERL09815.1"/>
    </source>
</evidence>
<proteinExistence type="predicted"/>
<dbReference type="eggNOG" id="COG3941">
    <property type="taxonomic scope" value="Bacteria"/>
</dbReference>
<dbReference type="AlphaFoldDB" id="U2TTZ8"/>
<dbReference type="STRING" id="1125712.HMPREF1316_1509"/>
<keyword evidence="1" id="KW-1133">Transmembrane helix</keyword>
<dbReference type="PATRIC" id="fig|1125712.3.peg.572"/>
<feature type="transmembrane region" description="Helical" evidence="1">
    <location>
        <begin position="558"/>
        <end position="581"/>
    </location>
</feature>
<dbReference type="Pfam" id="PF20155">
    <property type="entry name" value="TMP_3"/>
    <property type="match status" value="1"/>
</dbReference>
<keyword evidence="1" id="KW-0812">Transmembrane</keyword>
<feature type="transmembrane region" description="Helical" evidence="1">
    <location>
        <begin position="361"/>
        <end position="384"/>
    </location>
</feature>
<evidence type="ECO:0000313" key="4">
    <source>
        <dbReference type="Proteomes" id="UP000016638"/>
    </source>
</evidence>
<keyword evidence="4" id="KW-1185">Reference proteome</keyword>